<evidence type="ECO:0000256" key="1">
    <source>
        <dbReference type="ARBA" id="ARBA00004141"/>
    </source>
</evidence>
<keyword evidence="6" id="KW-0560">Oxidoreductase</keyword>
<dbReference type="OrthoDB" id="9783799at2"/>
<name>A0A4R6K676_9ACTN</name>
<keyword evidence="9" id="KW-0676">Redox-active center</keyword>
<proteinExistence type="inferred from homology"/>
<dbReference type="GO" id="GO:0016020">
    <property type="term" value="C:membrane"/>
    <property type="evidence" value="ECO:0007669"/>
    <property type="project" value="UniProtKB-SubCell"/>
</dbReference>
<keyword evidence="3 11" id="KW-0812">Transmembrane</keyword>
<keyword evidence="7 11" id="KW-0472">Membrane</keyword>
<keyword evidence="14" id="KW-1185">Reference proteome</keyword>
<feature type="transmembrane region" description="Helical" evidence="11">
    <location>
        <begin position="147"/>
        <end position="171"/>
    </location>
</feature>
<evidence type="ECO:0000313" key="14">
    <source>
        <dbReference type="Proteomes" id="UP000295388"/>
    </source>
</evidence>
<evidence type="ECO:0000313" key="13">
    <source>
        <dbReference type="EMBL" id="TDO44880.1"/>
    </source>
</evidence>
<reference evidence="13 14" key="1">
    <citation type="submission" date="2019-03" db="EMBL/GenBank/DDBJ databases">
        <title>Genomic Encyclopedia of Type Strains, Phase III (KMG-III): the genomes of soil and plant-associated and newly described type strains.</title>
        <authorList>
            <person name="Whitman W."/>
        </authorList>
    </citation>
    <scope>NUCLEOTIDE SEQUENCE [LARGE SCALE GENOMIC DNA]</scope>
    <source>
        <strain evidence="13 14">VKM Ac-2527</strain>
    </source>
</reference>
<dbReference type="SMART" id="SM00756">
    <property type="entry name" value="VKc"/>
    <property type="match status" value="1"/>
</dbReference>
<feature type="transmembrane region" description="Helical" evidence="11">
    <location>
        <begin position="33"/>
        <end position="57"/>
    </location>
</feature>
<dbReference type="Gene3D" id="1.20.1440.130">
    <property type="entry name" value="VKOR domain"/>
    <property type="match status" value="1"/>
</dbReference>
<dbReference type="Pfam" id="PF07884">
    <property type="entry name" value="VKOR"/>
    <property type="match status" value="1"/>
</dbReference>
<protein>
    <submittedName>
        <fullName evidence="13">Putative membrane protein</fullName>
    </submittedName>
</protein>
<dbReference type="InterPro" id="IPR038354">
    <property type="entry name" value="VKOR_sf"/>
</dbReference>
<keyword evidence="8" id="KW-1015">Disulfide bond</keyword>
<gene>
    <name evidence="13" type="ORF">EV643_11425</name>
</gene>
<comment type="similarity">
    <text evidence="2">Belongs to the VKOR family.</text>
</comment>
<dbReference type="InterPro" id="IPR012932">
    <property type="entry name" value="VKOR"/>
</dbReference>
<feature type="compositionally biased region" description="Low complexity" evidence="10">
    <location>
        <begin position="9"/>
        <end position="22"/>
    </location>
</feature>
<evidence type="ECO:0000256" key="3">
    <source>
        <dbReference type="ARBA" id="ARBA00022692"/>
    </source>
</evidence>
<evidence type="ECO:0000256" key="2">
    <source>
        <dbReference type="ARBA" id="ARBA00006214"/>
    </source>
</evidence>
<feature type="transmembrane region" description="Helical" evidence="11">
    <location>
        <begin position="95"/>
        <end position="113"/>
    </location>
</feature>
<dbReference type="GO" id="GO:0048038">
    <property type="term" value="F:quinone binding"/>
    <property type="evidence" value="ECO:0007669"/>
    <property type="project" value="UniProtKB-KW"/>
</dbReference>
<dbReference type="CDD" id="cd12922">
    <property type="entry name" value="VKOR_5"/>
    <property type="match status" value="1"/>
</dbReference>
<dbReference type="EMBL" id="SNWQ01000014">
    <property type="protein sequence ID" value="TDO44880.1"/>
    <property type="molecule type" value="Genomic_DNA"/>
</dbReference>
<dbReference type="AlphaFoldDB" id="A0A4R6K676"/>
<evidence type="ECO:0000256" key="11">
    <source>
        <dbReference type="SAM" id="Phobius"/>
    </source>
</evidence>
<evidence type="ECO:0000256" key="4">
    <source>
        <dbReference type="ARBA" id="ARBA00022719"/>
    </source>
</evidence>
<evidence type="ECO:0000256" key="8">
    <source>
        <dbReference type="ARBA" id="ARBA00023157"/>
    </source>
</evidence>
<feature type="transmembrane region" description="Helical" evidence="11">
    <location>
        <begin position="183"/>
        <end position="205"/>
    </location>
</feature>
<keyword evidence="5 11" id="KW-1133">Transmembrane helix</keyword>
<dbReference type="RefSeq" id="WP_133802840.1">
    <property type="nucleotide sequence ID" value="NZ_SNWQ01000014.1"/>
</dbReference>
<comment type="subcellular location">
    <subcellularLocation>
        <location evidence="1">Membrane</location>
        <topology evidence="1">Multi-pass membrane protein</topology>
    </subcellularLocation>
</comment>
<evidence type="ECO:0000256" key="9">
    <source>
        <dbReference type="ARBA" id="ARBA00023284"/>
    </source>
</evidence>
<feature type="region of interest" description="Disordered" evidence="10">
    <location>
        <begin position="1"/>
        <end position="26"/>
    </location>
</feature>
<evidence type="ECO:0000256" key="10">
    <source>
        <dbReference type="SAM" id="MobiDB-lite"/>
    </source>
</evidence>
<evidence type="ECO:0000256" key="5">
    <source>
        <dbReference type="ARBA" id="ARBA00022989"/>
    </source>
</evidence>
<accession>A0A4R6K676</accession>
<sequence>MTNSPVDLTDPAATPATPADPAGGPPRGTFDRVVPWLLTVGGAIGFLAAFVLTVERFKLLTDPSYKPSCSINSVLSCGSVMTTPQAAIFGFPNPLLGIAGFAIVTTLGVVLLTGAQLPRWVWLGLQAGVTAAAVLIHWLIYQSIYSIGALCPYCMVVWAVTMPTFWYVTLANFKGLRQAVGRYHLVAIAAWALFLTGIILTRFWLGN</sequence>
<evidence type="ECO:0000256" key="6">
    <source>
        <dbReference type="ARBA" id="ARBA00023002"/>
    </source>
</evidence>
<evidence type="ECO:0000256" key="7">
    <source>
        <dbReference type="ARBA" id="ARBA00023136"/>
    </source>
</evidence>
<feature type="transmembrane region" description="Helical" evidence="11">
    <location>
        <begin position="120"/>
        <end position="141"/>
    </location>
</feature>
<feature type="domain" description="Vitamin K epoxide reductase" evidence="12">
    <location>
        <begin position="31"/>
        <end position="172"/>
    </location>
</feature>
<evidence type="ECO:0000259" key="12">
    <source>
        <dbReference type="SMART" id="SM00756"/>
    </source>
</evidence>
<comment type="caution">
    <text evidence="13">The sequence shown here is derived from an EMBL/GenBank/DDBJ whole genome shotgun (WGS) entry which is preliminary data.</text>
</comment>
<dbReference type="PANTHER" id="PTHR34573">
    <property type="entry name" value="VKC DOMAIN-CONTAINING PROTEIN"/>
    <property type="match status" value="1"/>
</dbReference>
<dbReference type="PANTHER" id="PTHR34573:SF1">
    <property type="entry name" value="VITAMIN K EPOXIDE REDUCTASE DOMAIN-CONTAINING PROTEIN"/>
    <property type="match status" value="1"/>
</dbReference>
<dbReference type="InterPro" id="IPR041714">
    <property type="entry name" value="VKOR_Actinobacteria"/>
</dbReference>
<organism evidence="13 14">
    <name type="scientific">Kribbella caucasensis</name>
    <dbReference type="NCBI Taxonomy" id="2512215"/>
    <lineage>
        <taxon>Bacteria</taxon>
        <taxon>Bacillati</taxon>
        <taxon>Actinomycetota</taxon>
        <taxon>Actinomycetes</taxon>
        <taxon>Propionibacteriales</taxon>
        <taxon>Kribbellaceae</taxon>
        <taxon>Kribbella</taxon>
    </lineage>
</organism>
<keyword evidence="4" id="KW-0874">Quinone</keyword>
<dbReference type="Proteomes" id="UP000295388">
    <property type="component" value="Unassembled WGS sequence"/>
</dbReference>
<dbReference type="GO" id="GO:0016491">
    <property type="term" value="F:oxidoreductase activity"/>
    <property type="evidence" value="ECO:0007669"/>
    <property type="project" value="UniProtKB-KW"/>
</dbReference>